<gene>
    <name evidence="3" type="ORF">ACFQ44_01395</name>
</gene>
<dbReference type="Pfam" id="PF19087">
    <property type="entry name" value="DUF5776"/>
    <property type="match status" value="2"/>
</dbReference>
<name>A0ABW4CYF5_9LACO</name>
<feature type="domain" description="DUF5776" evidence="2">
    <location>
        <begin position="529"/>
        <end position="595"/>
    </location>
</feature>
<sequence>MPNSFRPLLLILTGCLLGTATVVLPPIHARSTSSATQTREIPAADTLTIREAFSHDTYLQADIVHTLQRYGYEVTADSPVNATQAFGGATPLILSDPRIRDYQDLRHLVAYPRSLRISNQTHLAGAGFRQVIAALNQLPAEADGSFLLYRNQLTDADLSVLVDYLKTLPSDDDTLPVHRLNLSENQINDLTPVADLADSTRPGGRVIRTLVAWGQSRHLNPLPAQRVVHNQITLKANDLLPLRLYHHTPAEPFDDPRFQMAVFRVHPELNADGLHALTTDSFVPNALTAQEMGQPVLQYRDIPMTQPEPKLTIDEGTKTVSGLANFGVLDYQNTTPLAYRQWLSPAEQASRLSSLAADGYSATDSFRADPQITNIPSGTPFIQVRAAFRYFYSETFRGFTQDYTIPLTWPDTSTSSSSSGGSNSGGSTSSSRPSLSSGGDGDGGVPEGTVVTATRKIGLYTDTAFKRTTRQHYYRRQPRVYRPMFKVTGHARSVHGTPRYLVKDVNHHSKTAGKTGYITVNRKFVTPTYYRQAAKRVTVINPNGVNAYRSKSLTGKATHYRQGQTLRVKKLVKHNLTTRYVLTNGHYITANKKLVQNGRVAMPKKLKAKTAINRYRDVNFQHRQKHYRKDTTLTVKGWDFSAHGTKRYRVAHGYVTANRHYTKTIN</sequence>
<organism evidence="3 4">
    <name type="scientific">Levilactobacillus lanxiensis</name>
    <dbReference type="NCBI Taxonomy" id="2799568"/>
    <lineage>
        <taxon>Bacteria</taxon>
        <taxon>Bacillati</taxon>
        <taxon>Bacillota</taxon>
        <taxon>Bacilli</taxon>
        <taxon>Lactobacillales</taxon>
        <taxon>Lactobacillaceae</taxon>
        <taxon>Levilactobacillus</taxon>
    </lineage>
</organism>
<proteinExistence type="predicted"/>
<dbReference type="InterPro" id="IPR044081">
    <property type="entry name" value="DUF5776"/>
</dbReference>
<evidence type="ECO:0000313" key="4">
    <source>
        <dbReference type="Proteomes" id="UP001597189"/>
    </source>
</evidence>
<accession>A0ABW4CYF5</accession>
<comment type="caution">
    <text evidence="3">The sequence shown here is derived from an EMBL/GenBank/DDBJ whole genome shotgun (WGS) entry which is preliminary data.</text>
</comment>
<protein>
    <submittedName>
        <fullName evidence="3">DUF5776 domain-containing protein</fullName>
    </submittedName>
</protein>
<dbReference type="EMBL" id="JBHTOD010000001">
    <property type="protein sequence ID" value="MFD1454331.1"/>
    <property type="molecule type" value="Genomic_DNA"/>
</dbReference>
<feature type="domain" description="DUF5776" evidence="2">
    <location>
        <begin position="602"/>
        <end position="661"/>
    </location>
</feature>
<dbReference type="RefSeq" id="WP_203642409.1">
    <property type="nucleotide sequence ID" value="NZ_BOLN01000001.1"/>
</dbReference>
<evidence type="ECO:0000259" key="2">
    <source>
        <dbReference type="Pfam" id="PF19087"/>
    </source>
</evidence>
<feature type="region of interest" description="Disordered" evidence="1">
    <location>
        <begin position="411"/>
        <end position="449"/>
    </location>
</feature>
<evidence type="ECO:0000256" key="1">
    <source>
        <dbReference type="SAM" id="MobiDB-lite"/>
    </source>
</evidence>
<keyword evidence="4" id="KW-1185">Reference proteome</keyword>
<reference evidence="4" key="1">
    <citation type="journal article" date="2019" name="Int. J. Syst. Evol. Microbiol.">
        <title>The Global Catalogue of Microorganisms (GCM) 10K type strain sequencing project: providing services to taxonomists for standard genome sequencing and annotation.</title>
        <authorList>
            <consortium name="The Broad Institute Genomics Platform"/>
            <consortium name="The Broad Institute Genome Sequencing Center for Infectious Disease"/>
            <person name="Wu L."/>
            <person name="Ma J."/>
        </authorList>
    </citation>
    <scope>NUCLEOTIDE SEQUENCE [LARGE SCALE GENOMIC DNA]</scope>
    <source>
        <strain evidence="4">CCM 8979</strain>
    </source>
</reference>
<evidence type="ECO:0000313" key="3">
    <source>
        <dbReference type="EMBL" id="MFD1454331.1"/>
    </source>
</evidence>
<dbReference type="Proteomes" id="UP001597189">
    <property type="component" value="Unassembled WGS sequence"/>
</dbReference>
<feature type="compositionally biased region" description="Low complexity" evidence="1">
    <location>
        <begin position="411"/>
        <end position="437"/>
    </location>
</feature>